<protein>
    <submittedName>
        <fullName evidence="2">Uncharacterized protein</fullName>
    </submittedName>
</protein>
<evidence type="ECO:0000313" key="3">
    <source>
        <dbReference type="Proteomes" id="UP000218209"/>
    </source>
</evidence>
<feature type="compositionally biased region" description="Polar residues" evidence="1">
    <location>
        <begin position="1"/>
        <end position="10"/>
    </location>
</feature>
<organism evidence="2 3">
    <name type="scientific">Porphyra umbilicalis</name>
    <name type="common">Purple laver</name>
    <name type="synonym">Red alga</name>
    <dbReference type="NCBI Taxonomy" id="2786"/>
    <lineage>
        <taxon>Eukaryota</taxon>
        <taxon>Rhodophyta</taxon>
        <taxon>Bangiophyceae</taxon>
        <taxon>Bangiales</taxon>
        <taxon>Bangiaceae</taxon>
        <taxon>Porphyra</taxon>
    </lineage>
</organism>
<evidence type="ECO:0000313" key="2">
    <source>
        <dbReference type="EMBL" id="OSX68264.1"/>
    </source>
</evidence>
<name>A0A1X6NI18_PORUM</name>
<evidence type="ECO:0000256" key="1">
    <source>
        <dbReference type="SAM" id="MobiDB-lite"/>
    </source>
</evidence>
<keyword evidence="3" id="KW-1185">Reference proteome</keyword>
<dbReference type="AlphaFoldDB" id="A0A1X6NI18"/>
<reference evidence="2 3" key="1">
    <citation type="submission" date="2017-03" db="EMBL/GenBank/DDBJ databases">
        <title>WGS assembly of Porphyra umbilicalis.</title>
        <authorList>
            <person name="Brawley S.H."/>
            <person name="Blouin N.A."/>
            <person name="Ficko-Blean E."/>
            <person name="Wheeler G.L."/>
            <person name="Lohr M."/>
            <person name="Goodson H.V."/>
            <person name="Jenkins J.W."/>
            <person name="Blaby-Haas C.E."/>
            <person name="Helliwell K.E."/>
            <person name="Chan C."/>
            <person name="Marriage T."/>
            <person name="Bhattacharya D."/>
            <person name="Klein A.S."/>
            <person name="Badis Y."/>
            <person name="Brodie J."/>
            <person name="Cao Y."/>
            <person name="Collen J."/>
            <person name="Dittami S.M."/>
            <person name="Gachon C.M."/>
            <person name="Green B.R."/>
            <person name="Karpowicz S."/>
            <person name="Kim J.W."/>
            <person name="Kudahl U."/>
            <person name="Lin S."/>
            <person name="Michel G."/>
            <person name="Mittag M."/>
            <person name="Olson B.J."/>
            <person name="Pangilinan J."/>
            <person name="Peng Y."/>
            <person name="Qiu H."/>
            <person name="Shu S."/>
            <person name="Singer J.T."/>
            <person name="Smith A.G."/>
            <person name="Sprecher B.N."/>
            <person name="Wagner V."/>
            <person name="Wang W."/>
            <person name="Wang Z.-Y."/>
            <person name="Yan J."/>
            <person name="Yarish C."/>
            <person name="Zoeuner-Riek S."/>
            <person name="Zhuang Y."/>
            <person name="Zou Y."/>
            <person name="Lindquist E.A."/>
            <person name="Grimwood J."/>
            <person name="Barry K."/>
            <person name="Rokhsar D.S."/>
            <person name="Schmutz J."/>
            <person name="Stiller J.W."/>
            <person name="Grossman A.R."/>
            <person name="Prochnik S.E."/>
        </authorList>
    </citation>
    <scope>NUCLEOTIDE SEQUENCE [LARGE SCALE GENOMIC DNA]</scope>
    <source>
        <strain evidence="2">4086291</strain>
    </source>
</reference>
<dbReference type="EMBL" id="KV920822">
    <property type="protein sequence ID" value="OSX68264.1"/>
    <property type="molecule type" value="Genomic_DNA"/>
</dbReference>
<feature type="region of interest" description="Disordered" evidence="1">
    <location>
        <begin position="1"/>
        <end position="64"/>
    </location>
</feature>
<dbReference type="Proteomes" id="UP000218209">
    <property type="component" value="Unassembled WGS sequence"/>
</dbReference>
<gene>
    <name evidence="2" type="ORF">BU14_3120s0001</name>
</gene>
<accession>A0A1X6NI18</accession>
<proteinExistence type="predicted"/>
<sequence length="64" mass="6952">MASTYTSCSRARTRWGSPLRSGGAYSSSVKLPANGDKSDRDVRKPRRRRNGMSVSACAKRTSAT</sequence>